<dbReference type="GO" id="GO:0019171">
    <property type="term" value="F:(3R)-hydroxyacyl-[acyl-carrier-protein] dehydratase activity"/>
    <property type="evidence" value="ECO:0007669"/>
    <property type="project" value="TreeGrafter"/>
</dbReference>
<evidence type="ECO:0000313" key="2">
    <source>
        <dbReference type="EMBL" id="PUE60854.1"/>
    </source>
</evidence>
<name>A0A315EY10_9BURK</name>
<evidence type="ECO:0000259" key="1">
    <source>
        <dbReference type="Pfam" id="PF13452"/>
    </source>
</evidence>
<dbReference type="Pfam" id="PF13452">
    <property type="entry name" value="FAS1_DH_region"/>
    <property type="match status" value="1"/>
</dbReference>
<dbReference type="InterPro" id="IPR052741">
    <property type="entry name" value="Mitochondrial_HTD2"/>
</dbReference>
<accession>A0A315EY10</accession>
<proteinExistence type="predicted"/>
<dbReference type="Gene3D" id="3.10.129.10">
    <property type="entry name" value="Hotdog Thioesterase"/>
    <property type="match status" value="2"/>
</dbReference>
<gene>
    <name evidence="2" type="ORF">B9Z44_11490</name>
</gene>
<comment type="caution">
    <text evidence="2">The sequence shown here is derived from an EMBL/GenBank/DDBJ whole genome shotgun (WGS) entry which is preliminary data.</text>
</comment>
<feature type="domain" description="FAS1-like dehydratase" evidence="1">
    <location>
        <begin position="21"/>
        <end position="142"/>
    </location>
</feature>
<dbReference type="AlphaFoldDB" id="A0A315EY10"/>
<dbReference type="InterPro" id="IPR039569">
    <property type="entry name" value="FAS1-like_DH_region"/>
</dbReference>
<dbReference type="PANTHER" id="PTHR28152">
    <property type="entry name" value="HYDROXYACYL-THIOESTER DEHYDRATASE TYPE 2, MITOCHONDRIAL"/>
    <property type="match status" value="1"/>
</dbReference>
<sequence length="299" mass="33414">MAAMTTKLDMNLLTTWVGKQETLNDEISAAPVRALSATLDRDDPLPMPGDALPALWHWLYFLPAAKQSQIGEDGHAKRGGFLPPVPLPRRMWAGGRLQWHAPLKVGDAVKRVSTIESVTHKSGRSGDLLFVLVKHEVHNAQGLCLTEEHDIVYRPAAQPGDPVPAPIAAATLATQGEPTGELWTRDVIPDDVLLFRYSALTFNGHRIHYDRKYVTQVEGYPGLIVHGPLIATWLVDLVRRHTDRPIRRFEFKALRPTFECADQRHVRVSGQPQVDGKHVRLWAQDHEGWLTMQATAELA</sequence>
<organism evidence="2 3">
    <name type="scientific">Limnohabitans curvus</name>
    <dbReference type="NCBI Taxonomy" id="323423"/>
    <lineage>
        <taxon>Bacteria</taxon>
        <taxon>Pseudomonadati</taxon>
        <taxon>Pseudomonadota</taxon>
        <taxon>Betaproteobacteria</taxon>
        <taxon>Burkholderiales</taxon>
        <taxon>Comamonadaceae</taxon>
        <taxon>Limnohabitans</taxon>
    </lineage>
</organism>
<dbReference type="SUPFAM" id="SSF54637">
    <property type="entry name" value="Thioesterase/thiol ester dehydrase-isomerase"/>
    <property type="match status" value="2"/>
</dbReference>
<dbReference type="EMBL" id="NESP01000001">
    <property type="protein sequence ID" value="PUE60854.1"/>
    <property type="molecule type" value="Genomic_DNA"/>
</dbReference>
<dbReference type="Proteomes" id="UP000251341">
    <property type="component" value="Unassembled WGS sequence"/>
</dbReference>
<protein>
    <submittedName>
        <fullName evidence="2">Acyl-CoA dehydrogenase</fullName>
    </submittedName>
</protein>
<dbReference type="RefSeq" id="WP_108359336.1">
    <property type="nucleotide sequence ID" value="NZ_NESP01000001.1"/>
</dbReference>
<dbReference type="InterPro" id="IPR029069">
    <property type="entry name" value="HotDog_dom_sf"/>
</dbReference>
<dbReference type="PANTHER" id="PTHR28152:SF1">
    <property type="entry name" value="HYDROXYACYL-THIOESTER DEHYDRATASE TYPE 2, MITOCHONDRIAL"/>
    <property type="match status" value="1"/>
</dbReference>
<evidence type="ECO:0000313" key="3">
    <source>
        <dbReference type="Proteomes" id="UP000251341"/>
    </source>
</evidence>
<keyword evidence="3" id="KW-1185">Reference proteome</keyword>
<reference evidence="2 3" key="1">
    <citation type="submission" date="2017-04" db="EMBL/GenBank/DDBJ databases">
        <title>Unexpected and diverse lifestyles within the genus Limnohabitans.</title>
        <authorList>
            <person name="Kasalicky V."/>
            <person name="Mehrshad M."/>
            <person name="Andrei S.-A."/>
            <person name="Salcher M."/>
            <person name="Kratochvilova H."/>
            <person name="Simek K."/>
            <person name="Ghai R."/>
        </authorList>
    </citation>
    <scope>NUCLEOTIDE SEQUENCE [LARGE SCALE GENOMIC DNA]</scope>
    <source>
        <strain evidence="2 3">MWH-C5</strain>
    </source>
</reference>